<evidence type="ECO:0000256" key="9">
    <source>
        <dbReference type="NCBIfam" id="TIGR00751"/>
    </source>
</evidence>
<keyword evidence="7 8" id="KW-0472">Membrane</keyword>
<reference evidence="11" key="1">
    <citation type="submission" date="2017-03" db="EMBL/GenBank/DDBJ databases">
        <title>Novel pathways for hydrocarbon cycling and metabolic interdependencies in hydrothermal sediment communities.</title>
        <authorList>
            <person name="Dombrowski N."/>
            <person name="Seitz K."/>
            <person name="Teske A."/>
            <person name="Baker B."/>
        </authorList>
    </citation>
    <scope>NUCLEOTIDE SEQUENCE [LARGE SCALE GENOMIC DNA]</scope>
</reference>
<feature type="transmembrane region" description="Helical" evidence="8">
    <location>
        <begin position="173"/>
        <end position="193"/>
    </location>
</feature>
<evidence type="ECO:0000256" key="6">
    <source>
        <dbReference type="ARBA" id="ARBA00022989"/>
    </source>
</evidence>
<feature type="transmembrane region" description="Helical" evidence="8">
    <location>
        <begin position="36"/>
        <end position="56"/>
    </location>
</feature>
<dbReference type="CDD" id="cd13962">
    <property type="entry name" value="PT_UbiA_UBIAD1"/>
    <property type="match status" value="1"/>
</dbReference>
<accession>A0A1W9S1Z7</accession>
<feature type="transmembrane region" description="Helical" evidence="8">
    <location>
        <begin position="245"/>
        <end position="263"/>
    </location>
</feature>
<evidence type="ECO:0000256" key="4">
    <source>
        <dbReference type="ARBA" id="ARBA00022679"/>
    </source>
</evidence>
<sequence length="301" mass="32864">MRRWIKAIRAPFFTASLVPVVVGTSLAYLHTGTVNLVYALLCLTGLISLHASVNLLNDYGDHITGNDWYNKNISPFNAGSRSIQNGELTPREVLIGGIITLILGSLAGLYLNYVSHGNVILILGLIGVFSVLFYTLGPLRLGYRGVGELMVGVNFGILSVLGAYYLQANKITLPAILAGIPVALLITAVLYINEFPDHYADKMADKRTLIVILGPDKARVGFYIIIIGTYVSIFLPAILGEFTTLSLISLITIPLAIKITLHLRRYYDKFPDIIPANARTVQLHLITGLLLGLSFITTRLL</sequence>
<evidence type="ECO:0000256" key="3">
    <source>
        <dbReference type="ARBA" id="ARBA00022475"/>
    </source>
</evidence>
<dbReference type="InterPro" id="IPR044878">
    <property type="entry name" value="UbiA_sf"/>
</dbReference>
<comment type="catalytic activity">
    <reaction evidence="8">
        <text>an all-trans-polyprenyl diphosphate + 1,4-dihydroxy-2-naphthoate + H(+) = a 2-demethylmenaquinol + CO2 + diphosphate</text>
        <dbReference type="Rhea" id="RHEA:26478"/>
        <dbReference type="Rhea" id="RHEA-COMP:9563"/>
        <dbReference type="Rhea" id="RHEA-COMP:9564"/>
        <dbReference type="ChEBI" id="CHEBI:11173"/>
        <dbReference type="ChEBI" id="CHEBI:15378"/>
        <dbReference type="ChEBI" id="CHEBI:16526"/>
        <dbReference type="ChEBI" id="CHEBI:33019"/>
        <dbReference type="ChEBI" id="CHEBI:55437"/>
        <dbReference type="ChEBI" id="CHEBI:58914"/>
        <dbReference type="EC" id="2.5.1.74"/>
    </reaction>
</comment>
<dbReference type="PANTHER" id="PTHR13929:SF0">
    <property type="entry name" value="UBIA PRENYLTRANSFERASE DOMAIN-CONTAINING PROTEIN 1"/>
    <property type="match status" value="1"/>
</dbReference>
<dbReference type="Pfam" id="PF01040">
    <property type="entry name" value="UbiA"/>
    <property type="match status" value="1"/>
</dbReference>
<comment type="pathway">
    <text evidence="8">Quinol/quinone metabolism; menaquinone biosynthesis; menaquinol from 1,4-dihydroxy-2-naphthoate: step 1/2.</text>
</comment>
<comment type="caution">
    <text evidence="10">The sequence shown here is derived from an EMBL/GenBank/DDBJ whole genome shotgun (WGS) entry which is preliminary data.</text>
</comment>
<evidence type="ECO:0000256" key="8">
    <source>
        <dbReference type="HAMAP-Rule" id="MF_01937"/>
    </source>
</evidence>
<dbReference type="EMBL" id="NATQ01000023">
    <property type="protein sequence ID" value="OQX90868.1"/>
    <property type="molecule type" value="Genomic_DNA"/>
</dbReference>
<evidence type="ECO:0000256" key="7">
    <source>
        <dbReference type="ARBA" id="ARBA00023136"/>
    </source>
</evidence>
<evidence type="ECO:0000313" key="11">
    <source>
        <dbReference type="Proteomes" id="UP000192611"/>
    </source>
</evidence>
<keyword evidence="3 8" id="KW-1003">Cell membrane</keyword>
<feature type="transmembrane region" description="Helical" evidence="8">
    <location>
        <begin position="119"/>
        <end position="137"/>
    </location>
</feature>
<feature type="transmembrane region" description="Helical" evidence="8">
    <location>
        <begin position="283"/>
        <end position="300"/>
    </location>
</feature>
<keyword evidence="4 8" id="KW-0808">Transferase</keyword>
<protein>
    <recommendedName>
        <fullName evidence="8 9">1,4-dihydroxy-2-naphthoate octaprenyltransferase</fullName>
        <shortName evidence="8">DHNA-octaprenyltransferase</shortName>
        <ecNumber evidence="8 9">2.5.1.74</ecNumber>
    </recommendedName>
</protein>
<name>A0A1W9S1Z7_9BACT</name>
<feature type="transmembrane region" description="Helical" evidence="8">
    <location>
        <begin position="12"/>
        <end position="30"/>
    </location>
</feature>
<gene>
    <name evidence="8" type="primary">menA</name>
    <name evidence="10" type="ORF">B6D57_01800</name>
</gene>
<proteinExistence type="inferred from homology"/>
<dbReference type="EC" id="2.5.1.74" evidence="8 9"/>
<dbReference type="Gene3D" id="1.10.357.140">
    <property type="entry name" value="UbiA prenyltransferase"/>
    <property type="match status" value="1"/>
</dbReference>
<evidence type="ECO:0000256" key="1">
    <source>
        <dbReference type="ARBA" id="ARBA00004141"/>
    </source>
</evidence>
<evidence type="ECO:0000256" key="5">
    <source>
        <dbReference type="ARBA" id="ARBA00022692"/>
    </source>
</evidence>
<dbReference type="GO" id="GO:0009234">
    <property type="term" value="P:menaquinone biosynthetic process"/>
    <property type="evidence" value="ECO:0007669"/>
    <property type="project" value="UniProtKB-UniRule"/>
</dbReference>
<dbReference type="NCBIfam" id="TIGR00751">
    <property type="entry name" value="menA"/>
    <property type="match status" value="1"/>
</dbReference>
<dbReference type="GO" id="GO:0005886">
    <property type="term" value="C:plasma membrane"/>
    <property type="evidence" value="ECO:0007669"/>
    <property type="project" value="UniProtKB-SubCell"/>
</dbReference>
<evidence type="ECO:0000313" key="10">
    <source>
        <dbReference type="EMBL" id="OQX90868.1"/>
    </source>
</evidence>
<feature type="transmembrane region" description="Helical" evidence="8">
    <location>
        <begin position="93"/>
        <end position="113"/>
    </location>
</feature>
<dbReference type="PIRSF" id="PIRSF005355">
    <property type="entry name" value="UBIAD1"/>
    <property type="match status" value="1"/>
</dbReference>
<keyword evidence="6 8" id="KW-1133">Transmembrane helix</keyword>
<dbReference type="InterPro" id="IPR004657">
    <property type="entry name" value="MenA"/>
</dbReference>
<keyword evidence="5 8" id="KW-0812">Transmembrane</keyword>
<dbReference type="HAMAP" id="MF_01937">
    <property type="entry name" value="MenA_1"/>
    <property type="match status" value="1"/>
</dbReference>
<dbReference type="Proteomes" id="UP000192611">
    <property type="component" value="Unassembled WGS sequence"/>
</dbReference>
<dbReference type="InterPro" id="IPR000537">
    <property type="entry name" value="UbiA_prenyltransferase"/>
</dbReference>
<dbReference type="UniPathway" id="UPA00079">
    <property type="reaction ID" value="UER00168"/>
</dbReference>
<comment type="function">
    <text evidence="8">Conversion of 1,4-dihydroxy-2-naphthoate (DHNA) to demethylmenaquinone (DMK).</text>
</comment>
<dbReference type="AlphaFoldDB" id="A0A1W9S1Z7"/>
<dbReference type="PANTHER" id="PTHR13929">
    <property type="entry name" value="1,4-DIHYDROXY-2-NAPHTHOATE OCTAPRENYLTRANSFERASE"/>
    <property type="match status" value="1"/>
</dbReference>
<comment type="subcellular location">
    <subcellularLocation>
        <location evidence="8">Cell membrane</location>
        <topology evidence="8">Multi-pass membrane protein</topology>
    </subcellularLocation>
    <subcellularLocation>
        <location evidence="1">Membrane</location>
        <topology evidence="1">Multi-pass membrane protein</topology>
    </subcellularLocation>
</comment>
<keyword evidence="2 8" id="KW-0474">Menaquinone biosynthesis</keyword>
<organism evidence="10 11">
    <name type="scientific">Candidatus Coatesbacteria bacterium 4484_99</name>
    <dbReference type="NCBI Taxonomy" id="1970774"/>
    <lineage>
        <taxon>Bacteria</taxon>
        <taxon>Candidatus Coatesiibacteriota</taxon>
    </lineage>
</organism>
<dbReference type="InterPro" id="IPR026046">
    <property type="entry name" value="UBIAD1"/>
</dbReference>
<comment type="similarity">
    <text evidence="8">Belongs to the MenA family. Type 1 subfamily.</text>
</comment>
<feature type="transmembrane region" description="Helical" evidence="8">
    <location>
        <begin position="149"/>
        <end position="167"/>
    </location>
</feature>
<dbReference type="GO" id="GO:0046428">
    <property type="term" value="F:1,4-dihydroxy-2-naphthoate polyprenyltransferase activity"/>
    <property type="evidence" value="ECO:0007669"/>
    <property type="project" value="UniProtKB-UniRule"/>
</dbReference>
<feature type="transmembrane region" description="Helical" evidence="8">
    <location>
        <begin position="220"/>
        <end position="239"/>
    </location>
</feature>
<evidence type="ECO:0000256" key="2">
    <source>
        <dbReference type="ARBA" id="ARBA00022428"/>
    </source>
</evidence>
<dbReference type="GO" id="GO:0042371">
    <property type="term" value="P:vitamin K biosynthetic process"/>
    <property type="evidence" value="ECO:0007669"/>
    <property type="project" value="TreeGrafter"/>
</dbReference>